<dbReference type="GO" id="GO:0003700">
    <property type="term" value="F:DNA-binding transcription factor activity"/>
    <property type="evidence" value="ECO:0007669"/>
    <property type="project" value="TreeGrafter"/>
</dbReference>
<dbReference type="AlphaFoldDB" id="A0A162P4M4"/>
<dbReference type="OrthoDB" id="8589195at2"/>
<organism evidence="2 5">
    <name type="scientific">Hydrogenophaga crassostreae</name>
    <dbReference type="NCBI Taxonomy" id="1763535"/>
    <lineage>
        <taxon>Bacteria</taxon>
        <taxon>Pseudomonadati</taxon>
        <taxon>Pseudomonadota</taxon>
        <taxon>Betaproteobacteria</taxon>
        <taxon>Burkholderiales</taxon>
        <taxon>Comamonadaceae</taxon>
        <taxon>Hydrogenophaga</taxon>
    </lineage>
</organism>
<reference evidence="2 5" key="2">
    <citation type="submission" date="2016-10" db="EMBL/GenBank/DDBJ databases">
        <title>Hydorgenophaga sp. LPB0072 isolated from gastropod.</title>
        <authorList>
            <person name="Kim E."/>
            <person name="Yi H."/>
        </authorList>
    </citation>
    <scope>NUCLEOTIDE SEQUENCE [LARGE SCALE GENOMIC DNA]</scope>
    <source>
        <strain evidence="2 5">LPB0072</strain>
    </source>
</reference>
<dbReference type="GO" id="GO:0005829">
    <property type="term" value="C:cytosol"/>
    <property type="evidence" value="ECO:0007669"/>
    <property type="project" value="TreeGrafter"/>
</dbReference>
<dbReference type="Proteomes" id="UP000185657">
    <property type="component" value="Unassembled WGS sequence"/>
</dbReference>
<dbReference type="InterPro" id="IPR018490">
    <property type="entry name" value="cNMP-bd_dom_sf"/>
</dbReference>
<dbReference type="PANTHER" id="PTHR24567">
    <property type="entry name" value="CRP FAMILY TRANSCRIPTIONAL REGULATORY PROTEIN"/>
    <property type="match status" value="1"/>
</dbReference>
<evidence type="ECO:0000313" key="5">
    <source>
        <dbReference type="Proteomes" id="UP000185680"/>
    </source>
</evidence>
<gene>
    <name evidence="2" type="ORF">LPB072_03325</name>
    <name evidence="3" type="ORF">LPB72_13565</name>
</gene>
<dbReference type="STRING" id="1763535.LPB072_03325"/>
<name>A0A162P4M4_9BURK</name>
<dbReference type="InterPro" id="IPR050397">
    <property type="entry name" value="Env_Response_Regulators"/>
</dbReference>
<dbReference type="InterPro" id="IPR000595">
    <property type="entry name" value="cNMP-bd_dom"/>
</dbReference>
<dbReference type="EMBL" id="LVWD01000026">
    <property type="protein sequence ID" value="OAD41292.1"/>
    <property type="molecule type" value="Genomic_DNA"/>
</dbReference>
<dbReference type="EMBL" id="CP017476">
    <property type="protein sequence ID" value="AOW15336.1"/>
    <property type="molecule type" value="Genomic_DNA"/>
</dbReference>
<dbReference type="PROSITE" id="PS50042">
    <property type="entry name" value="CNMP_BINDING_3"/>
    <property type="match status" value="1"/>
</dbReference>
<dbReference type="InterPro" id="IPR014710">
    <property type="entry name" value="RmlC-like_jellyroll"/>
</dbReference>
<sequence length="192" mass="20964">MSSMFESPDLAPEEVAAHMLVTASALDDLTLADAMVVVTYMRPKRIPAGTIFIKEGEIKRNDYMLLILEGDIAVENDLPGAQGDTLVVNIIGPGHLIGEMGVLDGSPRSARCTANTDIAAAILSRTALMRLLRDHPQTGSRLLLAISKRMADRLRETTRKLRTFAQMNKALHEELQVVMNNRTKGPNSSTPD</sequence>
<feature type="domain" description="Cyclic nucleotide-binding" evidence="1">
    <location>
        <begin position="19"/>
        <end position="149"/>
    </location>
</feature>
<dbReference type="CDD" id="cd00038">
    <property type="entry name" value="CAP_ED"/>
    <property type="match status" value="1"/>
</dbReference>
<dbReference type="SUPFAM" id="SSF51206">
    <property type="entry name" value="cAMP-binding domain-like"/>
    <property type="match status" value="1"/>
</dbReference>
<dbReference type="PANTHER" id="PTHR24567:SF74">
    <property type="entry name" value="HTH-TYPE TRANSCRIPTIONAL REGULATOR ARCR"/>
    <property type="match status" value="1"/>
</dbReference>
<protein>
    <submittedName>
        <fullName evidence="2">Cyclic nucleotide-binding protein</fullName>
    </submittedName>
</protein>
<dbReference type="Pfam" id="PF00027">
    <property type="entry name" value="cNMP_binding"/>
    <property type="match status" value="1"/>
</dbReference>
<evidence type="ECO:0000259" key="1">
    <source>
        <dbReference type="PROSITE" id="PS50042"/>
    </source>
</evidence>
<keyword evidence="4" id="KW-1185">Reference proteome</keyword>
<evidence type="ECO:0000313" key="4">
    <source>
        <dbReference type="Proteomes" id="UP000185657"/>
    </source>
</evidence>
<dbReference type="Gene3D" id="2.60.120.10">
    <property type="entry name" value="Jelly Rolls"/>
    <property type="match status" value="1"/>
</dbReference>
<dbReference type="Proteomes" id="UP000185680">
    <property type="component" value="Chromosome"/>
</dbReference>
<proteinExistence type="predicted"/>
<evidence type="ECO:0000313" key="3">
    <source>
        <dbReference type="EMBL" id="OAD41292.1"/>
    </source>
</evidence>
<accession>A0A162P4M4</accession>
<reference evidence="3 4" key="1">
    <citation type="submission" date="2016-02" db="EMBL/GenBank/DDBJ databases">
        <title>Draft genome sequence of Hydrogenophaga sp. LPB0072.</title>
        <authorList>
            <person name="Shin S.-K."/>
            <person name="Yi H."/>
        </authorList>
    </citation>
    <scope>NUCLEOTIDE SEQUENCE [LARGE SCALE GENOMIC DNA]</scope>
    <source>
        <strain evidence="3 4">LPB0072</strain>
    </source>
</reference>
<evidence type="ECO:0000313" key="2">
    <source>
        <dbReference type="EMBL" id="AOW15336.1"/>
    </source>
</evidence>
<dbReference type="SMART" id="SM00100">
    <property type="entry name" value="cNMP"/>
    <property type="match status" value="1"/>
</dbReference>
<dbReference type="KEGG" id="hyl:LPB072_03325"/>